<feature type="non-terminal residue" evidence="1">
    <location>
        <position position="92"/>
    </location>
</feature>
<sequence>MGVVLRKVHMPIQMLYTSRTATSVVLVPILYPTLFDFSSESNGFCLCFFLAIIVDAPKCGHRRIFMQCLHIKCDTQTCRISYYQMCCPLQVC</sequence>
<protein>
    <submittedName>
        <fullName evidence="1">Uncharacterized protein</fullName>
    </submittedName>
</protein>
<proteinExistence type="predicted"/>
<accession>A0A7J7L3D3</accession>
<name>A0A7J7L3D3_9MAGN</name>
<evidence type="ECO:0000313" key="2">
    <source>
        <dbReference type="Proteomes" id="UP000541444"/>
    </source>
</evidence>
<dbReference type="EMBL" id="JACGCM010002660">
    <property type="protein sequence ID" value="KAF6137064.1"/>
    <property type="molecule type" value="Genomic_DNA"/>
</dbReference>
<reference evidence="1 2" key="1">
    <citation type="journal article" date="2020" name="IScience">
        <title>Genome Sequencing of the Endangered Kingdonia uniflora (Circaeasteraceae, Ranunculales) Reveals Potential Mechanisms of Evolutionary Specialization.</title>
        <authorList>
            <person name="Sun Y."/>
            <person name="Deng T."/>
            <person name="Zhang A."/>
            <person name="Moore M.J."/>
            <person name="Landis J.B."/>
            <person name="Lin N."/>
            <person name="Zhang H."/>
            <person name="Zhang X."/>
            <person name="Huang J."/>
            <person name="Zhang X."/>
            <person name="Sun H."/>
            <person name="Wang H."/>
        </authorList>
    </citation>
    <scope>NUCLEOTIDE SEQUENCE [LARGE SCALE GENOMIC DNA]</scope>
    <source>
        <strain evidence="1">TB1705</strain>
        <tissue evidence="1">Leaf</tissue>
    </source>
</reference>
<gene>
    <name evidence="1" type="ORF">GIB67_030828</name>
</gene>
<evidence type="ECO:0000313" key="1">
    <source>
        <dbReference type="EMBL" id="KAF6137064.1"/>
    </source>
</evidence>
<keyword evidence="2" id="KW-1185">Reference proteome</keyword>
<comment type="caution">
    <text evidence="1">The sequence shown here is derived from an EMBL/GenBank/DDBJ whole genome shotgun (WGS) entry which is preliminary data.</text>
</comment>
<dbReference type="AlphaFoldDB" id="A0A7J7L3D3"/>
<dbReference type="Proteomes" id="UP000541444">
    <property type="component" value="Unassembled WGS sequence"/>
</dbReference>
<organism evidence="1 2">
    <name type="scientific">Kingdonia uniflora</name>
    <dbReference type="NCBI Taxonomy" id="39325"/>
    <lineage>
        <taxon>Eukaryota</taxon>
        <taxon>Viridiplantae</taxon>
        <taxon>Streptophyta</taxon>
        <taxon>Embryophyta</taxon>
        <taxon>Tracheophyta</taxon>
        <taxon>Spermatophyta</taxon>
        <taxon>Magnoliopsida</taxon>
        <taxon>Ranunculales</taxon>
        <taxon>Circaeasteraceae</taxon>
        <taxon>Kingdonia</taxon>
    </lineage>
</organism>